<feature type="transmembrane region" description="Helical" evidence="1">
    <location>
        <begin position="55"/>
        <end position="75"/>
    </location>
</feature>
<dbReference type="EMBL" id="JAKWJU010000002">
    <property type="protein sequence ID" value="MCH6159649.1"/>
    <property type="molecule type" value="Genomic_DNA"/>
</dbReference>
<dbReference type="RefSeq" id="WP_241057600.1">
    <property type="nucleotide sequence ID" value="NZ_JAKWJU010000002.1"/>
</dbReference>
<evidence type="ECO:0008006" key="4">
    <source>
        <dbReference type="Google" id="ProtNLM"/>
    </source>
</evidence>
<reference evidence="2" key="2">
    <citation type="journal article" date="2023" name="Int. J. Syst. Evol. Microbiol.">
        <title>Streptomyces marispadix sp. nov., isolated from marine beach sediment of the Northern Coast of Portugal.</title>
        <authorList>
            <person name="dos Santos J.D.N."/>
            <person name="Vitorino I.R."/>
            <person name="Kallscheuer N."/>
            <person name="Srivastava A."/>
            <person name="Krautwurst S."/>
            <person name="Marz M."/>
            <person name="Jogler C."/>
            <person name="Lobo Da Cunha A."/>
            <person name="Catita J."/>
            <person name="Goncalves H."/>
            <person name="Gonzalez I."/>
            <person name="Reyes F."/>
            <person name="Lage O.M."/>
        </authorList>
    </citation>
    <scope>NUCLEOTIDE SEQUENCE</scope>
    <source>
        <strain evidence="2">M600PL45_2</strain>
    </source>
</reference>
<gene>
    <name evidence="2" type="ORF">MMA15_04220</name>
</gene>
<sequence>MSIGDTPSAESRARYRRAPAVAGLVVLSAALLAGRVAFGGDTFQDCEYLGPSTRMYVTAIGAPVCAVAALLLCGVLARGLRARGERLTGARPGRLAAAAVCVAPVLLLAELAFLYWTFAPDPAGGTGCSGIAPLLLP</sequence>
<accession>A0ABS9STP9</accession>
<proteinExistence type="predicted"/>
<keyword evidence="3" id="KW-1185">Reference proteome</keyword>
<reference evidence="2" key="1">
    <citation type="submission" date="2022-03" db="EMBL/GenBank/DDBJ databases">
        <authorList>
            <person name="Santos J.D.N."/>
            <person name="Kallscheuer N."/>
            <person name="Jogler C."/>
            <person name="Lage O.M."/>
        </authorList>
    </citation>
    <scope>NUCLEOTIDE SEQUENCE</scope>
    <source>
        <strain evidence="2">M600PL45_2</strain>
    </source>
</reference>
<dbReference type="Proteomes" id="UP001166784">
    <property type="component" value="Unassembled WGS sequence"/>
</dbReference>
<keyword evidence="1" id="KW-0472">Membrane</keyword>
<evidence type="ECO:0000256" key="1">
    <source>
        <dbReference type="SAM" id="Phobius"/>
    </source>
</evidence>
<protein>
    <recommendedName>
        <fullName evidence="4">Integral membrane protein</fullName>
    </recommendedName>
</protein>
<organism evidence="2 3">
    <name type="scientific">Streptomyces marispadix</name>
    <dbReference type="NCBI Taxonomy" id="2922868"/>
    <lineage>
        <taxon>Bacteria</taxon>
        <taxon>Bacillati</taxon>
        <taxon>Actinomycetota</taxon>
        <taxon>Actinomycetes</taxon>
        <taxon>Kitasatosporales</taxon>
        <taxon>Streptomycetaceae</taxon>
        <taxon>Streptomyces</taxon>
    </lineage>
</organism>
<feature type="transmembrane region" description="Helical" evidence="1">
    <location>
        <begin position="95"/>
        <end position="116"/>
    </location>
</feature>
<keyword evidence="1" id="KW-0812">Transmembrane</keyword>
<evidence type="ECO:0000313" key="3">
    <source>
        <dbReference type="Proteomes" id="UP001166784"/>
    </source>
</evidence>
<comment type="caution">
    <text evidence="2">The sequence shown here is derived from an EMBL/GenBank/DDBJ whole genome shotgun (WGS) entry which is preliminary data.</text>
</comment>
<evidence type="ECO:0000313" key="2">
    <source>
        <dbReference type="EMBL" id="MCH6159649.1"/>
    </source>
</evidence>
<keyword evidence="1" id="KW-1133">Transmembrane helix</keyword>
<name>A0ABS9STP9_9ACTN</name>